<evidence type="ECO:0000256" key="1">
    <source>
        <dbReference type="SAM" id="MobiDB-lite"/>
    </source>
</evidence>
<reference evidence="3" key="2">
    <citation type="journal article" date="2017" name="Nat. Plants">
        <title>The Aegilops tauschii genome reveals multiple impacts of transposons.</title>
        <authorList>
            <person name="Zhao G."/>
            <person name="Zou C."/>
            <person name="Li K."/>
            <person name="Wang K."/>
            <person name="Li T."/>
            <person name="Gao L."/>
            <person name="Zhang X."/>
            <person name="Wang H."/>
            <person name="Yang Z."/>
            <person name="Liu X."/>
            <person name="Jiang W."/>
            <person name="Mao L."/>
            <person name="Kong X."/>
            <person name="Jiao Y."/>
            <person name="Jia J."/>
        </authorList>
    </citation>
    <scope>NUCLEOTIDE SEQUENCE [LARGE SCALE GENOMIC DNA]</scope>
    <source>
        <strain evidence="3">cv. AL8/78</strain>
    </source>
</reference>
<evidence type="ECO:0000313" key="2">
    <source>
        <dbReference type="EnsemblPlants" id="AET2Gv21239400.1"/>
    </source>
</evidence>
<reference evidence="2" key="3">
    <citation type="journal article" date="2017" name="Nature">
        <title>Genome sequence of the progenitor of the wheat D genome Aegilops tauschii.</title>
        <authorList>
            <person name="Luo M.C."/>
            <person name="Gu Y.Q."/>
            <person name="Puiu D."/>
            <person name="Wang H."/>
            <person name="Twardziok S.O."/>
            <person name="Deal K.R."/>
            <person name="Huo N."/>
            <person name="Zhu T."/>
            <person name="Wang L."/>
            <person name="Wang Y."/>
            <person name="McGuire P.E."/>
            <person name="Liu S."/>
            <person name="Long H."/>
            <person name="Ramasamy R.K."/>
            <person name="Rodriguez J.C."/>
            <person name="Van S.L."/>
            <person name="Yuan L."/>
            <person name="Wang Z."/>
            <person name="Xia Z."/>
            <person name="Xiao L."/>
            <person name="Anderson O.D."/>
            <person name="Ouyang S."/>
            <person name="Liang Y."/>
            <person name="Zimin A.V."/>
            <person name="Pertea G."/>
            <person name="Qi P."/>
            <person name="Bennetzen J.L."/>
            <person name="Dai X."/>
            <person name="Dawson M.W."/>
            <person name="Muller H.G."/>
            <person name="Kugler K."/>
            <person name="Rivarola-Duarte L."/>
            <person name="Spannagl M."/>
            <person name="Mayer K.F.X."/>
            <person name="Lu F.H."/>
            <person name="Bevan M.W."/>
            <person name="Leroy P."/>
            <person name="Li P."/>
            <person name="You F.M."/>
            <person name="Sun Q."/>
            <person name="Liu Z."/>
            <person name="Lyons E."/>
            <person name="Wicker T."/>
            <person name="Salzberg S.L."/>
            <person name="Devos K.M."/>
            <person name="Dvorak J."/>
        </authorList>
    </citation>
    <scope>NUCLEOTIDE SEQUENCE [LARGE SCALE GENOMIC DNA]</scope>
    <source>
        <strain evidence="2">cv. AL8/78</strain>
    </source>
</reference>
<dbReference type="EnsemblPlants" id="AET2Gv21239400.1">
    <property type="protein sequence ID" value="AET2Gv21239400.1"/>
    <property type="gene ID" value="AET2Gv21239400"/>
</dbReference>
<dbReference type="Proteomes" id="UP000015105">
    <property type="component" value="Chromosome 2D"/>
</dbReference>
<evidence type="ECO:0000313" key="3">
    <source>
        <dbReference type="Proteomes" id="UP000015105"/>
    </source>
</evidence>
<reference evidence="2" key="5">
    <citation type="journal article" date="2021" name="G3 (Bethesda)">
        <title>Aegilops tauschii genome assembly Aet v5.0 features greater sequence contiguity and improved annotation.</title>
        <authorList>
            <person name="Wang L."/>
            <person name="Zhu T."/>
            <person name="Rodriguez J.C."/>
            <person name="Deal K.R."/>
            <person name="Dubcovsky J."/>
            <person name="McGuire P.E."/>
            <person name="Lux T."/>
            <person name="Spannagl M."/>
            <person name="Mayer K.F.X."/>
            <person name="Baldrich P."/>
            <person name="Meyers B.C."/>
            <person name="Huo N."/>
            <person name="Gu Y.Q."/>
            <person name="Zhou H."/>
            <person name="Devos K.M."/>
            <person name="Bennetzen J.L."/>
            <person name="Unver T."/>
            <person name="Budak H."/>
            <person name="Gulick P.J."/>
            <person name="Galiba G."/>
            <person name="Kalapos B."/>
            <person name="Nelson D.R."/>
            <person name="Li P."/>
            <person name="You F.M."/>
            <person name="Luo M.C."/>
            <person name="Dvorak J."/>
        </authorList>
    </citation>
    <scope>NUCLEOTIDE SEQUENCE [LARGE SCALE GENOMIC DNA]</scope>
    <source>
        <strain evidence="2">cv. AL8/78</strain>
    </source>
</reference>
<accession>A0A453DH63</accession>
<dbReference type="AlphaFoldDB" id="A0A453DH63"/>
<proteinExistence type="predicted"/>
<keyword evidence="3" id="KW-1185">Reference proteome</keyword>
<protein>
    <submittedName>
        <fullName evidence="2">Uncharacterized protein</fullName>
    </submittedName>
</protein>
<dbReference type="Gramene" id="AET2Gv21239400.1">
    <property type="protein sequence ID" value="AET2Gv21239400.1"/>
    <property type="gene ID" value="AET2Gv21239400"/>
</dbReference>
<organism evidence="2 3">
    <name type="scientific">Aegilops tauschii subsp. strangulata</name>
    <name type="common">Goatgrass</name>
    <dbReference type="NCBI Taxonomy" id="200361"/>
    <lineage>
        <taxon>Eukaryota</taxon>
        <taxon>Viridiplantae</taxon>
        <taxon>Streptophyta</taxon>
        <taxon>Embryophyta</taxon>
        <taxon>Tracheophyta</taxon>
        <taxon>Spermatophyta</taxon>
        <taxon>Magnoliopsida</taxon>
        <taxon>Liliopsida</taxon>
        <taxon>Poales</taxon>
        <taxon>Poaceae</taxon>
        <taxon>BOP clade</taxon>
        <taxon>Pooideae</taxon>
        <taxon>Triticodae</taxon>
        <taxon>Triticeae</taxon>
        <taxon>Triticinae</taxon>
        <taxon>Aegilops</taxon>
    </lineage>
</organism>
<dbReference type="STRING" id="200361.A0A453DH63"/>
<name>A0A453DH63_AEGTS</name>
<sequence length="221" mass="25311">LVRLFCRRRSIEMEEIPTVSGGRREGGRRSSAKPRGFKTGTRKLRLCIRDERGIRICDDEGAAMLRTTPLGREVALKEDLRAATSMYHQLKSMGMLKWKAYKEQRQTIRGLIRTIHQAVTRYKDRRLDAGFFYLVPREADLTVEVRSHLYHMPLREAVRRCRLELQKRRDVLENKSKAASSSQGQAQVSDAGTDGWLSPAARLTLWTTLSSLVLGCIIVRI</sequence>
<feature type="region of interest" description="Disordered" evidence="1">
    <location>
        <begin position="17"/>
        <end position="37"/>
    </location>
</feature>
<reference evidence="3" key="1">
    <citation type="journal article" date="2014" name="Science">
        <title>Ancient hybridizations among the ancestral genomes of bread wheat.</title>
        <authorList>
            <consortium name="International Wheat Genome Sequencing Consortium,"/>
            <person name="Marcussen T."/>
            <person name="Sandve S.R."/>
            <person name="Heier L."/>
            <person name="Spannagl M."/>
            <person name="Pfeifer M."/>
            <person name="Jakobsen K.S."/>
            <person name="Wulff B.B."/>
            <person name="Steuernagel B."/>
            <person name="Mayer K.F."/>
            <person name="Olsen O.A."/>
        </authorList>
    </citation>
    <scope>NUCLEOTIDE SEQUENCE [LARGE SCALE GENOMIC DNA]</scope>
    <source>
        <strain evidence="3">cv. AL8/78</strain>
    </source>
</reference>
<reference evidence="2" key="4">
    <citation type="submission" date="2019-03" db="UniProtKB">
        <authorList>
            <consortium name="EnsemblPlants"/>
        </authorList>
    </citation>
    <scope>IDENTIFICATION</scope>
</reference>